<feature type="compositionally biased region" description="Basic residues" evidence="1">
    <location>
        <begin position="74"/>
        <end position="84"/>
    </location>
</feature>
<reference evidence="2 3" key="1">
    <citation type="journal article" date="2018" name="Mol. Biol. Evol.">
        <title>Analysis of the draft genome of the red seaweed Gracilariopsis chorda provides insights into genome size evolution in Rhodophyta.</title>
        <authorList>
            <person name="Lee J."/>
            <person name="Yang E.C."/>
            <person name="Graf L."/>
            <person name="Yang J.H."/>
            <person name="Qiu H."/>
            <person name="Zel Zion U."/>
            <person name="Chan C.X."/>
            <person name="Stephens T.G."/>
            <person name="Weber A.P.M."/>
            <person name="Boo G.H."/>
            <person name="Boo S.M."/>
            <person name="Kim K.M."/>
            <person name="Shin Y."/>
            <person name="Jung M."/>
            <person name="Lee S.J."/>
            <person name="Yim H.S."/>
            <person name="Lee J.H."/>
            <person name="Bhattacharya D."/>
            <person name="Yoon H.S."/>
        </authorList>
    </citation>
    <scope>NUCLEOTIDE SEQUENCE [LARGE SCALE GENOMIC DNA]</scope>
    <source>
        <strain evidence="2 3">SKKU-2015</strain>
        <tissue evidence="2">Whole body</tissue>
    </source>
</reference>
<feature type="compositionally biased region" description="Low complexity" evidence="1">
    <location>
        <begin position="27"/>
        <end position="66"/>
    </location>
</feature>
<proteinExistence type="predicted"/>
<dbReference type="AlphaFoldDB" id="A0A2V3IJG8"/>
<comment type="caution">
    <text evidence="2">The sequence shown here is derived from an EMBL/GenBank/DDBJ whole genome shotgun (WGS) entry which is preliminary data.</text>
</comment>
<keyword evidence="3" id="KW-1185">Reference proteome</keyword>
<evidence type="ECO:0000313" key="2">
    <source>
        <dbReference type="EMBL" id="PXF42211.1"/>
    </source>
</evidence>
<dbReference type="EMBL" id="NBIV01000173">
    <property type="protein sequence ID" value="PXF42211.1"/>
    <property type="molecule type" value="Genomic_DNA"/>
</dbReference>
<gene>
    <name evidence="2" type="ORF">BWQ96_08079</name>
</gene>
<feature type="compositionally biased region" description="Low complexity" evidence="1">
    <location>
        <begin position="94"/>
        <end position="114"/>
    </location>
</feature>
<dbReference type="Proteomes" id="UP000247409">
    <property type="component" value="Unassembled WGS sequence"/>
</dbReference>
<evidence type="ECO:0000256" key="1">
    <source>
        <dbReference type="SAM" id="MobiDB-lite"/>
    </source>
</evidence>
<sequence>MSNQPGPPNVGGVPSQSSANIQPAPQPALTTLPTEQEVIVVEESSILRQSSRTRQRAAAQRFRPTPVARMTAPIRKKKNSKKKSTPVTVGVGSGNQSQQPSQQQQPQQEVQPSPAAGLSGPSLGPTGRLLQGFNLVRNATQTLGFRQPENMAQFLMESGMYYVPWGSHNRTLRLELRKLKDVLQSRTNQLVIDINREIDNVHLGAYQHTFIPEAAPLLHVQSLDIAGDNNPGNPVTLPAPVADGLANPSPSQS</sequence>
<organism evidence="2 3">
    <name type="scientific">Gracilariopsis chorda</name>
    <dbReference type="NCBI Taxonomy" id="448386"/>
    <lineage>
        <taxon>Eukaryota</taxon>
        <taxon>Rhodophyta</taxon>
        <taxon>Florideophyceae</taxon>
        <taxon>Rhodymeniophycidae</taxon>
        <taxon>Gracilariales</taxon>
        <taxon>Gracilariaceae</taxon>
        <taxon>Gracilariopsis</taxon>
    </lineage>
</organism>
<feature type="region of interest" description="Disordered" evidence="1">
    <location>
        <begin position="229"/>
        <end position="253"/>
    </location>
</feature>
<evidence type="ECO:0000313" key="3">
    <source>
        <dbReference type="Proteomes" id="UP000247409"/>
    </source>
</evidence>
<feature type="region of interest" description="Disordered" evidence="1">
    <location>
        <begin position="1"/>
        <end position="124"/>
    </location>
</feature>
<accession>A0A2V3IJG8</accession>
<name>A0A2V3IJG8_9FLOR</name>
<protein>
    <submittedName>
        <fullName evidence="2">Uncharacterized protein</fullName>
    </submittedName>
</protein>
<feature type="compositionally biased region" description="Low complexity" evidence="1">
    <location>
        <begin position="9"/>
        <end position="18"/>
    </location>
</feature>